<reference evidence="2 3" key="1">
    <citation type="journal article" date="2019" name="PLoS Negl. Trop. Dis.">
        <title>Whole genome sequencing of Entamoeba nuttalli reveals mammalian host-related molecular signatures and a novel octapeptide-repeat surface protein.</title>
        <authorList>
            <person name="Tanaka M."/>
            <person name="Makiuchi T."/>
            <person name="Komiyama T."/>
            <person name="Shiina T."/>
            <person name="Osaki K."/>
            <person name="Tachibana H."/>
        </authorList>
    </citation>
    <scope>NUCLEOTIDE SEQUENCE [LARGE SCALE GENOMIC DNA]</scope>
    <source>
        <strain evidence="2 3">P19-061405</strain>
    </source>
</reference>
<evidence type="ECO:0000313" key="2">
    <source>
        <dbReference type="EMBL" id="GAB1221336.1"/>
    </source>
</evidence>
<gene>
    <name evidence="2" type="ORF">ENUP19_0079G0027</name>
</gene>
<feature type="region of interest" description="Disordered" evidence="1">
    <location>
        <begin position="1"/>
        <end position="105"/>
    </location>
</feature>
<dbReference type="Proteomes" id="UP001628156">
    <property type="component" value="Unassembled WGS sequence"/>
</dbReference>
<dbReference type="EMBL" id="BAAFRS010000079">
    <property type="protein sequence ID" value="GAB1221336.1"/>
    <property type="molecule type" value="Genomic_DNA"/>
</dbReference>
<sequence>MSYKSKYHSEEDEEYEKKDEEIKRMNEKKSEDQIKEIENQNDKKKRGITRNGYRRTSSTEKSSTNPTHSNENVKYQQKERGSLNKVPKQSVKVEEKQEKEIDEKSKKEIKEEEKVVYKSIKSDELKEYQQENKELLINENDQLSYIRQQIKNTEQLLEQLKKEEQRLKGKVIEGKSQITQNENIVVDVMCVLPNGKQIWININKDDDPNQICKNLSNEYLLSKESEQKLLNYIIEAQHQ</sequence>
<evidence type="ECO:0000313" key="3">
    <source>
        <dbReference type="Proteomes" id="UP001628156"/>
    </source>
</evidence>
<comment type="caution">
    <text evidence="2">The sequence shown here is derived from an EMBL/GenBank/DDBJ whole genome shotgun (WGS) entry which is preliminary data.</text>
</comment>
<keyword evidence="3" id="KW-1185">Reference proteome</keyword>
<name>A0ABQ0DEP8_9EUKA</name>
<feature type="compositionally biased region" description="Basic and acidic residues" evidence="1">
    <location>
        <begin position="91"/>
        <end position="105"/>
    </location>
</feature>
<feature type="compositionally biased region" description="Polar residues" evidence="1">
    <location>
        <begin position="54"/>
        <end position="75"/>
    </location>
</feature>
<feature type="compositionally biased region" description="Basic and acidic residues" evidence="1">
    <location>
        <begin position="15"/>
        <end position="42"/>
    </location>
</feature>
<protein>
    <submittedName>
        <fullName evidence="2">Uncharacterized protein</fullName>
    </submittedName>
</protein>
<accession>A0ABQ0DEP8</accession>
<proteinExistence type="predicted"/>
<organism evidence="2 3">
    <name type="scientific">Entamoeba nuttalli</name>
    <dbReference type="NCBI Taxonomy" id="412467"/>
    <lineage>
        <taxon>Eukaryota</taxon>
        <taxon>Amoebozoa</taxon>
        <taxon>Evosea</taxon>
        <taxon>Archamoebae</taxon>
        <taxon>Mastigamoebida</taxon>
        <taxon>Entamoebidae</taxon>
        <taxon>Entamoeba</taxon>
    </lineage>
</organism>
<evidence type="ECO:0000256" key="1">
    <source>
        <dbReference type="SAM" id="MobiDB-lite"/>
    </source>
</evidence>